<evidence type="ECO:0000313" key="1">
    <source>
        <dbReference type="EMBL" id="AJD43688.1"/>
    </source>
</evidence>
<dbReference type="HOGENOM" id="CLU_2119111_0_0_5"/>
<organism evidence="1 2">
    <name type="scientific">Rhizobium gallicum bv. gallicum R602sp</name>
    <dbReference type="NCBI Taxonomy" id="1041138"/>
    <lineage>
        <taxon>Bacteria</taxon>
        <taxon>Pseudomonadati</taxon>
        <taxon>Pseudomonadota</taxon>
        <taxon>Alphaproteobacteria</taxon>
        <taxon>Hyphomicrobiales</taxon>
        <taxon>Rhizobiaceae</taxon>
        <taxon>Rhizobium/Agrobacterium group</taxon>
        <taxon>Rhizobium</taxon>
    </lineage>
</organism>
<dbReference type="AlphaFoldDB" id="A0A0B4XAP5"/>
<protein>
    <submittedName>
        <fullName evidence="1">Uncharacterized protein</fullName>
    </submittedName>
</protein>
<gene>
    <name evidence="1" type="ORF">RGR602_PB00150</name>
</gene>
<dbReference type="KEGG" id="rga:RGR602_PB00150"/>
<reference evidence="1 2" key="1">
    <citation type="submission" date="2013-11" db="EMBL/GenBank/DDBJ databases">
        <title>Complete genome sequence of Rhizobium gallicum bv. gallicum R602.</title>
        <authorList>
            <person name="Bustos P."/>
            <person name="Santamaria R.I."/>
            <person name="Lozano L."/>
            <person name="Acosta J.L."/>
            <person name="Ormeno-Orrillo E."/>
            <person name="Rogel M.A."/>
            <person name="Romero D."/>
            <person name="Cevallos M.A."/>
            <person name="Martinez-Romero E."/>
            <person name="Gonzalez V."/>
        </authorList>
    </citation>
    <scope>NUCLEOTIDE SEQUENCE [LARGE SCALE GENOMIC DNA]</scope>
    <source>
        <strain evidence="1 2">R602</strain>
        <plasmid evidence="1 2">pRgalR602b</plasmid>
    </source>
</reference>
<name>A0A0B4XAP5_9HYPH</name>
<accession>A0A0B4XAP5</accession>
<proteinExistence type="predicted"/>
<dbReference type="Proteomes" id="UP000031368">
    <property type="component" value="Plasmid pRgalR602b"/>
</dbReference>
<sequence length="114" mass="12318">MPTPQSVQPGQSMDIRKRTVIVAEASAAPACSGAGERAECCASAASTDRFRACTHGQRRHGLLTVNVPEVPFWLNGGDTFYRRTTHGEHRFMLVDVATGVRLAVDPARLAAVRK</sequence>
<geneLocation type="plasmid" evidence="1 2">
    <name>pRgalR602b</name>
</geneLocation>
<evidence type="ECO:0000313" key="2">
    <source>
        <dbReference type="Proteomes" id="UP000031368"/>
    </source>
</evidence>
<dbReference type="EMBL" id="CP006879">
    <property type="protein sequence ID" value="AJD43688.1"/>
    <property type="molecule type" value="Genomic_DNA"/>
</dbReference>
<keyword evidence="1" id="KW-0614">Plasmid</keyword>
<keyword evidence="2" id="KW-1185">Reference proteome</keyword>